<feature type="compositionally biased region" description="Basic and acidic residues" evidence="1">
    <location>
        <begin position="129"/>
        <end position="140"/>
    </location>
</feature>
<feature type="region of interest" description="Disordered" evidence="1">
    <location>
        <begin position="110"/>
        <end position="140"/>
    </location>
</feature>
<dbReference type="Proteomes" id="UP001458880">
    <property type="component" value="Unassembled WGS sequence"/>
</dbReference>
<keyword evidence="3" id="KW-1185">Reference proteome</keyword>
<accession>A0AAW1L2C6</accession>
<comment type="caution">
    <text evidence="2">The sequence shown here is derived from an EMBL/GenBank/DDBJ whole genome shotgun (WGS) entry which is preliminary data.</text>
</comment>
<organism evidence="2 3">
    <name type="scientific">Popillia japonica</name>
    <name type="common">Japanese beetle</name>
    <dbReference type="NCBI Taxonomy" id="7064"/>
    <lineage>
        <taxon>Eukaryota</taxon>
        <taxon>Metazoa</taxon>
        <taxon>Ecdysozoa</taxon>
        <taxon>Arthropoda</taxon>
        <taxon>Hexapoda</taxon>
        <taxon>Insecta</taxon>
        <taxon>Pterygota</taxon>
        <taxon>Neoptera</taxon>
        <taxon>Endopterygota</taxon>
        <taxon>Coleoptera</taxon>
        <taxon>Polyphaga</taxon>
        <taxon>Scarabaeiformia</taxon>
        <taxon>Scarabaeidae</taxon>
        <taxon>Rutelinae</taxon>
        <taxon>Popillia</taxon>
    </lineage>
</organism>
<evidence type="ECO:0000313" key="3">
    <source>
        <dbReference type="Proteomes" id="UP001458880"/>
    </source>
</evidence>
<gene>
    <name evidence="2" type="ORF">QE152_g17015</name>
</gene>
<feature type="compositionally biased region" description="Polar residues" evidence="1">
    <location>
        <begin position="46"/>
        <end position="59"/>
    </location>
</feature>
<dbReference type="AlphaFoldDB" id="A0AAW1L2C6"/>
<feature type="region of interest" description="Disordered" evidence="1">
    <location>
        <begin position="1"/>
        <end position="59"/>
    </location>
</feature>
<dbReference type="EMBL" id="JASPKY010000166">
    <property type="protein sequence ID" value="KAK9728870.1"/>
    <property type="molecule type" value="Genomic_DNA"/>
</dbReference>
<feature type="compositionally biased region" description="Basic residues" evidence="1">
    <location>
        <begin position="1"/>
        <end position="10"/>
    </location>
</feature>
<proteinExistence type="predicted"/>
<sequence>MSKSTRKGRLHPAYSLSGSEGEESPRRYASQHTYHHPLYQQPAGLSDTSSSENASDATLTDSELALARDSTLLVHNGVSNDGVRKKGVGRKTYIKESQKAKGIDEVVNFDRTGSPCHHHQNGSMGISPVKKDIDERGELR</sequence>
<reference evidence="2 3" key="1">
    <citation type="journal article" date="2024" name="BMC Genomics">
        <title>De novo assembly and annotation of Popillia japonica's genome with initial clues to its potential as an invasive pest.</title>
        <authorList>
            <person name="Cucini C."/>
            <person name="Boschi S."/>
            <person name="Funari R."/>
            <person name="Cardaioli E."/>
            <person name="Iannotti N."/>
            <person name="Marturano G."/>
            <person name="Paoli F."/>
            <person name="Bruttini M."/>
            <person name="Carapelli A."/>
            <person name="Frati F."/>
            <person name="Nardi F."/>
        </authorList>
    </citation>
    <scope>NUCLEOTIDE SEQUENCE [LARGE SCALE GENOMIC DNA]</scope>
    <source>
        <strain evidence="2">DMR45628</strain>
    </source>
</reference>
<name>A0AAW1L2C6_POPJA</name>
<evidence type="ECO:0000256" key="1">
    <source>
        <dbReference type="SAM" id="MobiDB-lite"/>
    </source>
</evidence>
<evidence type="ECO:0000313" key="2">
    <source>
        <dbReference type="EMBL" id="KAK9728870.1"/>
    </source>
</evidence>
<protein>
    <submittedName>
        <fullName evidence="2">Uncharacterized protein</fullName>
    </submittedName>
</protein>